<dbReference type="EMBL" id="JBICYV010000014">
    <property type="protein sequence ID" value="MFG3014195.1"/>
    <property type="molecule type" value="Genomic_DNA"/>
</dbReference>
<comment type="caution">
    <text evidence="2">The sequence shown here is derived from an EMBL/GenBank/DDBJ whole genome shotgun (WGS) entry which is preliminary data.</text>
</comment>
<dbReference type="Pfam" id="PF12867">
    <property type="entry name" value="DinB_2"/>
    <property type="match status" value="1"/>
</dbReference>
<dbReference type="InterPro" id="IPR024775">
    <property type="entry name" value="DinB-like"/>
</dbReference>
<proteinExistence type="predicted"/>
<feature type="domain" description="DinB-like" evidence="1">
    <location>
        <begin position="70"/>
        <end position="174"/>
    </location>
</feature>
<evidence type="ECO:0000259" key="1">
    <source>
        <dbReference type="Pfam" id="PF12867"/>
    </source>
</evidence>
<dbReference type="SUPFAM" id="SSF109854">
    <property type="entry name" value="DinB/YfiT-like putative metalloenzymes"/>
    <property type="match status" value="1"/>
</dbReference>
<protein>
    <submittedName>
        <fullName evidence="2">DinB family protein</fullName>
    </submittedName>
</protein>
<evidence type="ECO:0000313" key="2">
    <source>
        <dbReference type="EMBL" id="MFG3014195.1"/>
    </source>
</evidence>
<gene>
    <name evidence="2" type="ORF">ACGFZB_27975</name>
</gene>
<dbReference type="Gene3D" id="1.20.120.450">
    <property type="entry name" value="dinb family like domain"/>
    <property type="match status" value="1"/>
</dbReference>
<dbReference type="RefSeq" id="WP_388324231.1">
    <property type="nucleotide sequence ID" value="NZ_JBIBCC010000012.1"/>
</dbReference>
<keyword evidence="3" id="KW-1185">Reference proteome</keyword>
<accession>A0ABW7BES6</accession>
<name>A0ABW7BES6_9ACTN</name>
<evidence type="ECO:0000313" key="3">
    <source>
        <dbReference type="Proteomes" id="UP001604267"/>
    </source>
</evidence>
<dbReference type="InterPro" id="IPR034660">
    <property type="entry name" value="DinB/YfiT-like"/>
</dbReference>
<dbReference type="Proteomes" id="UP001604267">
    <property type="component" value="Unassembled WGS sequence"/>
</dbReference>
<sequence length="201" mass="22438">MEIDWNEQLVAQLDWHWRHQLRPRLDGLSDDEYFWEPAAGAWNIRPRDRVGTASAAGSGSHVIDWATPEPHPAPVTTIAWRLGHVIVGVLGMRVAHYFGGPKTDYETFAYAATATEALRQLDEAYEGWIAGVRGLDADALGAPSDDLWDTYRHWPLAAVVLHVNREVIHHGAEIALLRDLYAAPSADQSRRGSNGRMKVRS</sequence>
<reference evidence="2 3" key="1">
    <citation type="submission" date="2024-10" db="EMBL/GenBank/DDBJ databases">
        <title>The Natural Products Discovery Center: Release of the First 8490 Sequenced Strains for Exploring Actinobacteria Biosynthetic Diversity.</title>
        <authorList>
            <person name="Kalkreuter E."/>
            <person name="Kautsar S.A."/>
            <person name="Yang D."/>
            <person name="Bader C.D."/>
            <person name="Teijaro C.N."/>
            <person name="Fluegel L."/>
            <person name="Davis C.M."/>
            <person name="Simpson J.R."/>
            <person name="Lauterbach L."/>
            <person name="Steele A.D."/>
            <person name="Gui C."/>
            <person name="Meng S."/>
            <person name="Li G."/>
            <person name="Viehrig K."/>
            <person name="Ye F."/>
            <person name="Su P."/>
            <person name="Kiefer A.F."/>
            <person name="Nichols A."/>
            <person name="Cepeda A.J."/>
            <person name="Yan W."/>
            <person name="Fan B."/>
            <person name="Jiang Y."/>
            <person name="Adhikari A."/>
            <person name="Zheng C.-J."/>
            <person name="Schuster L."/>
            <person name="Cowan T.M."/>
            <person name="Smanski M.J."/>
            <person name="Chevrette M.G."/>
            <person name="De Carvalho L.P.S."/>
            <person name="Shen B."/>
        </authorList>
    </citation>
    <scope>NUCLEOTIDE SEQUENCE [LARGE SCALE GENOMIC DNA]</scope>
    <source>
        <strain evidence="2 3">NPDC048320</strain>
    </source>
</reference>
<organism evidence="2 3">
    <name type="scientific">Streptomyces cinerochromogenes</name>
    <dbReference type="NCBI Taxonomy" id="66422"/>
    <lineage>
        <taxon>Bacteria</taxon>
        <taxon>Bacillati</taxon>
        <taxon>Actinomycetota</taxon>
        <taxon>Actinomycetes</taxon>
        <taxon>Kitasatosporales</taxon>
        <taxon>Streptomycetaceae</taxon>
        <taxon>Streptomyces</taxon>
    </lineage>
</organism>